<dbReference type="OrthoDB" id="9807674at2"/>
<dbReference type="Gene3D" id="3.40.50.2000">
    <property type="entry name" value="Glycogen Phosphorylase B"/>
    <property type="match status" value="2"/>
</dbReference>
<dbReference type="CDD" id="cd00761">
    <property type="entry name" value="Glyco_tranf_GTA_type"/>
    <property type="match status" value="1"/>
</dbReference>
<proteinExistence type="predicted"/>
<evidence type="ECO:0000313" key="5">
    <source>
        <dbReference type="Proteomes" id="UP000191554"/>
    </source>
</evidence>
<dbReference type="RefSeq" id="WP_080064421.1">
    <property type="nucleotide sequence ID" value="NZ_MZGX01000011.1"/>
</dbReference>
<gene>
    <name evidence="4" type="primary">epsJ_2</name>
    <name evidence="4" type="ORF">CLHUN_19890</name>
</gene>
<dbReference type="EMBL" id="MZGX01000011">
    <property type="protein sequence ID" value="OPX44190.1"/>
    <property type="molecule type" value="Genomic_DNA"/>
</dbReference>
<keyword evidence="1 4" id="KW-0328">Glycosyltransferase</keyword>
<accession>A0A1V4SJZ3</accession>
<dbReference type="SUPFAM" id="SSF53756">
    <property type="entry name" value="UDP-Glycosyltransferase/glycogen phosphorylase"/>
    <property type="match status" value="1"/>
</dbReference>
<reference evidence="4 5" key="1">
    <citation type="submission" date="2017-03" db="EMBL/GenBank/DDBJ databases">
        <title>Genome sequence of Clostridium hungatei DSM 14427.</title>
        <authorList>
            <person name="Poehlein A."/>
            <person name="Daniel R."/>
        </authorList>
    </citation>
    <scope>NUCLEOTIDE SEQUENCE [LARGE SCALE GENOMIC DNA]</scope>
    <source>
        <strain evidence="4 5">DSM 14427</strain>
    </source>
</reference>
<dbReference type="PANTHER" id="PTHR22916:SF51">
    <property type="entry name" value="GLYCOSYLTRANSFERASE EPSH-RELATED"/>
    <property type="match status" value="1"/>
</dbReference>
<dbReference type="InterPro" id="IPR001173">
    <property type="entry name" value="Glyco_trans_2-like"/>
</dbReference>
<dbReference type="Proteomes" id="UP000191554">
    <property type="component" value="Unassembled WGS sequence"/>
</dbReference>
<evidence type="ECO:0000313" key="4">
    <source>
        <dbReference type="EMBL" id="OPX44190.1"/>
    </source>
</evidence>
<dbReference type="PANTHER" id="PTHR22916">
    <property type="entry name" value="GLYCOSYLTRANSFERASE"/>
    <property type="match status" value="1"/>
</dbReference>
<dbReference type="Gene3D" id="3.90.550.10">
    <property type="entry name" value="Spore Coat Polysaccharide Biosynthesis Protein SpsA, Chain A"/>
    <property type="match status" value="1"/>
</dbReference>
<dbReference type="AlphaFoldDB" id="A0A1V4SJZ3"/>
<dbReference type="InterPro" id="IPR029044">
    <property type="entry name" value="Nucleotide-diphossugar_trans"/>
</dbReference>
<evidence type="ECO:0000259" key="3">
    <source>
        <dbReference type="Pfam" id="PF00535"/>
    </source>
</evidence>
<keyword evidence="2 4" id="KW-0808">Transferase</keyword>
<feature type="domain" description="Glycosyltransferase 2-like" evidence="3">
    <location>
        <begin position="7"/>
        <end position="174"/>
    </location>
</feature>
<protein>
    <submittedName>
        <fullName evidence="4">Putative glycosyltransferase EpsJ</fullName>
        <ecNumber evidence="4">2.4.-.-</ecNumber>
    </submittedName>
</protein>
<organism evidence="4 5">
    <name type="scientific">Ruminiclostridium hungatei</name>
    <name type="common">Clostridium hungatei</name>
    <dbReference type="NCBI Taxonomy" id="48256"/>
    <lineage>
        <taxon>Bacteria</taxon>
        <taxon>Bacillati</taxon>
        <taxon>Bacillota</taxon>
        <taxon>Clostridia</taxon>
        <taxon>Eubacteriales</taxon>
        <taxon>Oscillospiraceae</taxon>
        <taxon>Ruminiclostridium</taxon>
    </lineage>
</organism>
<sequence>MAEVKVSVIVAMYKAEKHLKRCIESIISQSESQMEIILINDGSPDRCGEIAREYAALDHRIRVIHKENGGVASARNCGLEKACGRYIVFVDSDDWIDRDYIKILMQKSIELDADIVQCNICYEWPHGISKDRPSDFPDNFFVKKPGFKEHIYYKMLVGIQMNSVWRTLYKREVLQGLRFDEKLETCEDLVFSIKAFTNARSFAFVDLPLYHYFQNDEGLTGRGLSLKKRFRCNFYVSKVLYEHLKIWKMDSLKNRSLVLMRIVNITFSKALRLFRGYLKQTVKMNILQIADYPAPYGGNFIASLEALDKKVRQNNGNVFYLFPQKVKEYGWIKELRQKGFHIYYYSDSIIKNHILLRKIAKKHDINIFHVHFTNMKISLPATLACLASLGRKKQITHMHVEYVKKSFIKELLRRVSKWGTFYMGCSEFVSGQLMKSGFSGKRVFCAENAIDFSRLDKYELLANAQYGIEGTAKKVLIFGYNWYVKGVDLALEAVAELIREQRSIVLLIPVAANKENLEQYILQRFGSIPPWVKILEPRNDIASYYRFADLFISPSRQEGFCYALVEAAYCKVPVVASDIPAQKNLRLTRDVWVKAGDTGALKAGIEKALYSSRQELLDAQKAIVEEHYELDRWARRVSDVYNEVIK</sequence>
<dbReference type="Pfam" id="PF13692">
    <property type="entry name" value="Glyco_trans_1_4"/>
    <property type="match status" value="1"/>
</dbReference>
<evidence type="ECO:0000256" key="1">
    <source>
        <dbReference type="ARBA" id="ARBA00022676"/>
    </source>
</evidence>
<comment type="caution">
    <text evidence="4">The sequence shown here is derived from an EMBL/GenBank/DDBJ whole genome shotgun (WGS) entry which is preliminary data.</text>
</comment>
<evidence type="ECO:0000256" key="2">
    <source>
        <dbReference type="ARBA" id="ARBA00022679"/>
    </source>
</evidence>
<name>A0A1V4SJZ3_RUMHU</name>
<dbReference type="CDD" id="cd03801">
    <property type="entry name" value="GT4_PimA-like"/>
    <property type="match status" value="1"/>
</dbReference>
<dbReference type="STRING" id="48256.CLHUN_19890"/>
<dbReference type="Pfam" id="PF00535">
    <property type="entry name" value="Glycos_transf_2"/>
    <property type="match status" value="1"/>
</dbReference>
<dbReference type="GO" id="GO:0016757">
    <property type="term" value="F:glycosyltransferase activity"/>
    <property type="evidence" value="ECO:0007669"/>
    <property type="project" value="UniProtKB-KW"/>
</dbReference>
<keyword evidence="5" id="KW-1185">Reference proteome</keyword>
<dbReference type="EC" id="2.4.-.-" evidence="4"/>
<dbReference type="SUPFAM" id="SSF53448">
    <property type="entry name" value="Nucleotide-diphospho-sugar transferases"/>
    <property type="match status" value="1"/>
</dbReference>